<evidence type="ECO:0000313" key="12">
    <source>
        <dbReference type="EMBL" id="WOB08633.1"/>
    </source>
</evidence>
<dbReference type="SMART" id="SM00862">
    <property type="entry name" value="Trans_reg_C"/>
    <property type="match status" value="1"/>
</dbReference>
<evidence type="ECO:0000256" key="3">
    <source>
        <dbReference type="ARBA" id="ARBA00022553"/>
    </source>
</evidence>
<keyword evidence="2" id="KW-0963">Cytoplasm</keyword>
<feature type="domain" description="OmpR/PhoB-type" evidence="11">
    <location>
        <begin position="130"/>
        <end position="224"/>
    </location>
</feature>
<gene>
    <name evidence="12" type="ORF">RXV79_00940</name>
</gene>
<dbReference type="Proteomes" id="UP001303946">
    <property type="component" value="Chromosome"/>
</dbReference>
<evidence type="ECO:0000256" key="6">
    <source>
        <dbReference type="ARBA" id="ARBA00023125"/>
    </source>
</evidence>
<name>A0ABZ0CUT3_9BURK</name>
<dbReference type="PROSITE" id="PS50110">
    <property type="entry name" value="RESPONSE_REGULATORY"/>
    <property type="match status" value="1"/>
</dbReference>
<dbReference type="PROSITE" id="PS51755">
    <property type="entry name" value="OMPR_PHOB"/>
    <property type="match status" value="1"/>
</dbReference>
<keyword evidence="4" id="KW-0902">Two-component regulatory system</keyword>
<dbReference type="PANTHER" id="PTHR48111">
    <property type="entry name" value="REGULATOR OF RPOS"/>
    <property type="match status" value="1"/>
</dbReference>
<comment type="subcellular location">
    <subcellularLocation>
        <location evidence="1">Cytoplasm</location>
    </subcellularLocation>
</comment>
<keyword evidence="3 8" id="KW-0597">Phosphoprotein</keyword>
<keyword evidence="7" id="KW-0804">Transcription</keyword>
<protein>
    <submittedName>
        <fullName evidence="12">Response regulator transcription factor</fullName>
    </submittedName>
</protein>
<dbReference type="RefSeq" id="WP_316701436.1">
    <property type="nucleotide sequence ID" value="NZ_CP136336.1"/>
</dbReference>
<dbReference type="InterPro" id="IPR001789">
    <property type="entry name" value="Sig_transdc_resp-reg_receiver"/>
</dbReference>
<dbReference type="Gene3D" id="6.10.250.690">
    <property type="match status" value="1"/>
</dbReference>
<evidence type="ECO:0000256" key="8">
    <source>
        <dbReference type="PROSITE-ProRule" id="PRU00169"/>
    </source>
</evidence>
<accession>A0ABZ0CUT3</accession>
<evidence type="ECO:0000256" key="4">
    <source>
        <dbReference type="ARBA" id="ARBA00023012"/>
    </source>
</evidence>
<sequence length="228" mass="25061">MRVLVIEDDEGIAHGLGLALRQEGWVADIVPSVAAAWAALTAEPFEMVLLDLGLADGDGTQVLRRLRAAPPGGLPDPATPTLIMTARDEVASRIAGLDMGADDYVTKPFSPAELAARMRALRRRATGRAQVLLTWGDLVIDPASRTVRRAGQPVELSAREFNLLMTLMEARPRVLSRQQIEASLYNFDTPLESNAIEVHVHHLRRKLGERVIRTLRGVGYFVPTDEDR</sequence>
<reference evidence="12 13" key="1">
    <citation type="submission" date="2023-10" db="EMBL/GenBank/DDBJ databases">
        <title>Bacteria for the degradation of biodegradable plastic PBAT(Polybutylene adipate terephthalate).</title>
        <authorList>
            <person name="Weon H.-Y."/>
            <person name="Yeon J."/>
        </authorList>
    </citation>
    <scope>NUCLEOTIDE SEQUENCE [LARGE SCALE GENOMIC DNA]</scope>
    <source>
        <strain evidence="12 13">SBD 7-3</strain>
    </source>
</reference>
<dbReference type="SMART" id="SM00448">
    <property type="entry name" value="REC"/>
    <property type="match status" value="1"/>
</dbReference>
<dbReference type="SUPFAM" id="SSF52172">
    <property type="entry name" value="CheY-like"/>
    <property type="match status" value="1"/>
</dbReference>
<proteinExistence type="predicted"/>
<dbReference type="Gene3D" id="3.40.50.2300">
    <property type="match status" value="1"/>
</dbReference>
<dbReference type="Pfam" id="PF00486">
    <property type="entry name" value="Trans_reg_C"/>
    <property type="match status" value="1"/>
</dbReference>
<dbReference type="Pfam" id="PF00072">
    <property type="entry name" value="Response_reg"/>
    <property type="match status" value="1"/>
</dbReference>
<evidence type="ECO:0000259" key="11">
    <source>
        <dbReference type="PROSITE" id="PS51755"/>
    </source>
</evidence>
<keyword evidence="13" id="KW-1185">Reference proteome</keyword>
<evidence type="ECO:0000256" key="1">
    <source>
        <dbReference type="ARBA" id="ARBA00004496"/>
    </source>
</evidence>
<evidence type="ECO:0000259" key="10">
    <source>
        <dbReference type="PROSITE" id="PS50110"/>
    </source>
</evidence>
<feature type="domain" description="Response regulatory" evidence="10">
    <location>
        <begin position="2"/>
        <end position="122"/>
    </location>
</feature>
<dbReference type="InterPro" id="IPR011006">
    <property type="entry name" value="CheY-like_superfamily"/>
</dbReference>
<dbReference type="InterPro" id="IPR001867">
    <property type="entry name" value="OmpR/PhoB-type_DNA-bd"/>
</dbReference>
<keyword evidence="6 9" id="KW-0238">DNA-binding</keyword>
<feature type="modified residue" description="4-aspartylphosphate" evidence="8">
    <location>
        <position position="51"/>
    </location>
</feature>
<dbReference type="InterPro" id="IPR039420">
    <property type="entry name" value="WalR-like"/>
</dbReference>
<dbReference type="Gene3D" id="1.10.10.10">
    <property type="entry name" value="Winged helix-like DNA-binding domain superfamily/Winged helix DNA-binding domain"/>
    <property type="match status" value="1"/>
</dbReference>
<evidence type="ECO:0000256" key="7">
    <source>
        <dbReference type="ARBA" id="ARBA00023163"/>
    </source>
</evidence>
<keyword evidence="5" id="KW-0805">Transcription regulation</keyword>
<feature type="DNA-binding region" description="OmpR/PhoB-type" evidence="9">
    <location>
        <begin position="130"/>
        <end position="224"/>
    </location>
</feature>
<dbReference type="InterPro" id="IPR036388">
    <property type="entry name" value="WH-like_DNA-bd_sf"/>
</dbReference>
<evidence type="ECO:0000256" key="5">
    <source>
        <dbReference type="ARBA" id="ARBA00023015"/>
    </source>
</evidence>
<evidence type="ECO:0000313" key="13">
    <source>
        <dbReference type="Proteomes" id="UP001303946"/>
    </source>
</evidence>
<dbReference type="CDD" id="cd00383">
    <property type="entry name" value="trans_reg_C"/>
    <property type="match status" value="1"/>
</dbReference>
<evidence type="ECO:0000256" key="9">
    <source>
        <dbReference type="PROSITE-ProRule" id="PRU01091"/>
    </source>
</evidence>
<dbReference type="PANTHER" id="PTHR48111:SF35">
    <property type="entry name" value="TRANSCRIPTIONAL REGULATORY PROTEIN QSEB"/>
    <property type="match status" value="1"/>
</dbReference>
<dbReference type="EMBL" id="CP136336">
    <property type="protein sequence ID" value="WOB08633.1"/>
    <property type="molecule type" value="Genomic_DNA"/>
</dbReference>
<evidence type="ECO:0000256" key="2">
    <source>
        <dbReference type="ARBA" id="ARBA00022490"/>
    </source>
</evidence>
<organism evidence="12 13">
    <name type="scientific">Piscinibacter gummiphilus</name>
    <dbReference type="NCBI Taxonomy" id="946333"/>
    <lineage>
        <taxon>Bacteria</taxon>
        <taxon>Pseudomonadati</taxon>
        <taxon>Pseudomonadota</taxon>
        <taxon>Betaproteobacteria</taxon>
        <taxon>Burkholderiales</taxon>
        <taxon>Sphaerotilaceae</taxon>
        <taxon>Piscinibacter</taxon>
    </lineage>
</organism>